<dbReference type="InterPro" id="IPR001845">
    <property type="entry name" value="HTH_ArsR_DNA-bd_dom"/>
</dbReference>
<dbReference type="PROSITE" id="PS50987">
    <property type="entry name" value="HTH_ARSR_2"/>
    <property type="match status" value="1"/>
</dbReference>
<dbReference type="InterPro" id="IPR036388">
    <property type="entry name" value="WH-like_DNA-bd_sf"/>
</dbReference>
<proteinExistence type="predicted"/>
<dbReference type="InterPro" id="IPR011991">
    <property type="entry name" value="ArsR-like_HTH"/>
</dbReference>
<evidence type="ECO:0000256" key="1">
    <source>
        <dbReference type="ARBA" id="ARBA00023015"/>
    </source>
</evidence>
<dbReference type="InterPro" id="IPR051081">
    <property type="entry name" value="HTH_MetalResp_TranReg"/>
</dbReference>
<feature type="domain" description="HTH arsR-type" evidence="4">
    <location>
        <begin position="1"/>
        <end position="91"/>
    </location>
</feature>
<keyword evidence="3" id="KW-0804">Transcription</keyword>
<keyword evidence="6" id="KW-1185">Reference proteome</keyword>
<dbReference type="PRINTS" id="PR00778">
    <property type="entry name" value="HTHARSR"/>
</dbReference>
<evidence type="ECO:0000313" key="5">
    <source>
        <dbReference type="EMBL" id="NKY37967.1"/>
    </source>
</evidence>
<reference evidence="5 6" key="1">
    <citation type="submission" date="2020-04" db="EMBL/GenBank/DDBJ databases">
        <title>MicrobeNet Type strains.</title>
        <authorList>
            <person name="Nicholson A.C."/>
        </authorList>
    </citation>
    <scope>NUCLEOTIDE SEQUENCE [LARGE SCALE GENOMIC DNA]</scope>
    <source>
        <strain evidence="5 6">ATCC BAA-787</strain>
    </source>
</reference>
<accession>A0ABX1JV75</accession>
<dbReference type="InterPro" id="IPR036390">
    <property type="entry name" value="WH_DNA-bd_sf"/>
</dbReference>
<evidence type="ECO:0000256" key="2">
    <source>
        <dbReference type="ARBA" id="ARBA00023125"/>
    </source>
</evidence>
<keyword evidence="2" id="KW-0238">DNA-binding</keyword>
<keyword evidence="1" id="KW-0805">Transcription regulation</keyword>
<dbReference type="Proteomes" id="UP000777774">
    <property type="component" value="Unassembled WGS sequence"/>
</dbReference>
<comment type="caution">
    <text evidence="5">The sequence shown here is derived from an EMBL/GenBank/DDBJ whole genome shotgun (WGS) entry which is preliminary data.</text>
</comment>
<dbReference type="PANTHER" id="PTHR33154">
    <property type="entry name" value="TRANSCRIPTIONAL REGULATOR, ARSR FAMILY"/>
    <property type="match status" value="1"/>
</dbReference>
<dbReference type="Pfam" id="PF01022">
    <property type="entry name" value="HTH_5"/>
    <property type="match status" value="1"/>
</dbReference>
<evidence type="ECO:0000259" key="4">
    <source>
        <dbReference type="PROSITE" id="PS50987"/>
    </source>
</evidence>
<gene>
    <name evidence="5" type="ORF">HGA02_00070</name>
</gene>
<dbReference type="NCBIfam" id="NF033788">
    <property type="entry name" value="HTH_metalloreg"/>
    <property type="match status" value="1"/>
</dbReference>
<sequence length="91" mass="10293">MARERAEDISRLLRVVSEPTRLQLLSLIFQAPDGRARVVDLTAALRLRQPTISHHLKLMDEAGIVAREPIGREVWYSIVPGRLEAIGDLLR</sequence>
<dbReference type="SUPFAM" id="SSF46785">
    <property type="entry name" value="Winged helix' DNA-binding domain"/>
    <property type="match status" value="1"/>
</dbReference>
<evidence type="ECO:0000313" key="6">
    <source>
        <dbReference type="Proteomes" id="UP000777774"/>
    </source>
</evidence>
<dbReference type="PANTHER" id="PTHR33154:SF18">
    <property type="entry name" value="ARSENICAL RESISTANCE OPERON REPRESSOR"/>
    <property type="match status" value="1"/>
</dbReference>
<dbReference type="EMBL" id="JAAXOY010000001">
    <property type="protein sequence ID" value="NKY37967.1"/>
    <property type="molecule type" value="Genomic_DNA"/>
</dbReference>
<dbReference type="CDD" id="cd00090">
    <property type="entry name" value="HTH_ARSR"/>
    <property type="match status" value="1"/>
</dbReference>
<protein>
    <submittedName>
        <fullName evidence="5">Winged helix-turn-helix transcriptional regulator</fullName>
    </submittedName>
</protein>
<name>A0ABX1JV75_9CELL</name>
<dbReference type="Gene3D" id="1.10.10.10">
    <property type="entry name" value="Winged helix-like DNA-binding domain superfamily/Winged helix DNA-binding domain"/>
    <property type="match status" value="1"/>
</dbReference>
<organism evidence="5 6">
    <name type="scientific">Cellulomonas septica</name>
    <dbReference type="NCBI Taxonomy" id="285080"/>
    <lineage>
        <taxon>Bacteria</taxon>
        <taxon>Bacillati</taxon>
        <taxon>Actinomycetota</taxon>
        <taxon>Actinomycetes</taxon>
        <taxon>Micrococcales</taxon>
        <taxon>Cellulomonadaceae</taxon>
        <taxon>Cellulomonas</taxon>
    </lineage>
</organism>
<evidence type="ECO:0000256" key="3">
    <source>
        <dbReference type="ARBA" id="ARBA00023163"/>
    </source>
</evidence>
<dbReference type="SMART" id="SM00418">
    <property type="entry name" value="HTH_ARSR"/>
    <property type="match status" value="1"/>
</dbReference>